<evidence type="ECO:0000256" key="8">
    <source>
        <dbReference type="ARBA" id="ARBA00047899"/>
    </source>
</evidence>
<keyword evidence="17" id="KW-1185">Reference proteome</keyword>
<dbReference type="SMART" id="SM00220">
    <property type="entry name" value="S_TKc"/>
    <property type="match status" value="1"/>
</dbReference>
<dbReference type="Gene3D" id="3.30.200.20">
    <property type="entry name" value="Phosphorylase Kinase, domain 1"/>
    <property type="match status" value="1"/>
</dbReference>
<dbReference type="Proteomes" id="UP000029074">
    <property type="component" value="Unassembled WGS sequence"/>
</dbReference>
<dbReference type="FunFam" id="3.30.200.20:FF:000035">
    <property type="entry name" value="Serine/threonine protein kinase Stk1"/>
    <property type="match status" value="1"/>
</dbReference>
<dbReference type="InterPro" id="IPR000719">
    <property type="entry name" value="Prot_kinase_dom"/>
</dbReference>
<comment type="catalytic activity">
    <reaction evidence="8">
        <text>L-threonyl-[protein] + ATP = O-phospho-L-threonyl-[protein] + ADP + H(+)</text>
        <dbReference type="Rhea" id="RHEA:46608"/>
        <dbReference type="Rhea" id="RHEA-COMP:11060"/>
        <dbReference type="Rhea" id="RHEA-COMP:11605"/>
        <dbReference type="ChEBI" id="CHEBI:15378"/>
        <dbReference type="ChEBI" id="CHEBI:30013"/>
        <dbReference type="ChEBI" id="CHEBI:30616"/>
        <dbReference type="ChEBI" id="CHEBI:61977"/>
        <dbReference type="ChEBI" id="CHEBI:456216"/>
        <dbReference type="EC" id="2.7.11.1"/>
    </reaction>
</comment>
<keyword evidence="3 15" id="KW-0808">Transferase</keyword>
<dbReference type="PANTHER" id="PTHR43289">
    <property type="entry name" value="MITOGEN-ACTIVATED PROTEIN KINASE KINASE KINASE 20-RELATED"/>
    <property type="match status" value="1"/>
</dbReference>
<dbReference type="Pfam" id="PF03793">
    <property type="entry name" value="PASTA"/>
    <property type="match status" value="4"/>
</dbReference>
<comment type="catalytic activity">
    <reaction evidence="9">
        <text>L-seryl-[protein] + ATP = O-phospho-L-seryl-[protein] + ADP + H(+)</text>
        <dbReference type="Rhea" id="RHEA:17989"/>
        <dbReference type="Rhea" id="RHEA-COMP:9863"/>
        <dbReference type="Rhea" id="RHEA-COMP:11604"/>
        <dbReference type="ChEBI" id="CHEBI:15378"/>
        <dbReference type="ChEBI" id="CHEBI:29999"/>
        <dbReference type="ChEBI" id="CHEBI:30616"/>
        <dbReference type="ChEBI" id="CHEBI:83421"/>
        <dbReference type="ChEBI" id="CHEBI:456216"/>
        <dbReference type="EC" id="2.7.11.1"/>
    </reaction>
</comment>
<feature type="domain" description="PASTA" evidence="13">
    <location>
        <begin position="684"/>
        <end position="753"/>
    </location>
</feature>
<evidence type="ECO:0000313" key="16">
    <source>
        <dbReference type="Proteomes" id="UP000003656"/>
    </source>
</evidence>
<keyword evidence="6 14" id="KW-0418">Kinase</keyword>
<evidence type="ECO:0000256" key="7">
    <source>
        <dbReference type="ARBA" id="ARBA00022840"/>
    </source>
</evidence>
<dbReference type="InterPro" id="IPR008271">
    <property type="entry name" value="Ser/Thr_kinase_AS"/>
</dbReference>
<evidence type="ECO:0000256" key="1">
    <source>
        <dbReference type="ARBA" id="ARBA00012513"/>
    </source>
</evidence>
<evidence type="ECO:0000256" key="2">
    <source>
        <dbReference type="ARBA" id="ARBA00022527"/>
    </source>
</evidence>
<dbReference type="AlphaFoldDB" id="D1NT77"/>
<evidence type="ECO:0000256" key="5">
    <source>
        <dbReference type="ARBA" id="ARBA00022741"/>
    </source>
</evidence>
<dbReference type="SMART" id="SM00740">
    <property type="entry name" value="PASTA"/>
    <property type="match status" value="4"/>
</dbReference>
<dbReference type="eggNOG" id="COG0515">
    <property type="taxonomic scope" value="Bacteria"/>
</dbReference>
<keyword evidence="7" id="KW-0067">ATP-binding</keyword>
<evidence type="ECO:0000259" key="12">
    <source>
        <dbReference type="PROSITE" id="PS50011"/>
    </source>
</evidence>
<dbReference type="Pfam" id="PF00069">
    <property type="entry name" value="Pkinase"/>
    <property type="match status" value="1"/>
</dbReference>
<dbReference type="GO" id="GO:0004674">
    <property type="term" value="F:protein serine/threonine kinase activity"/>
    <property type="evidence" value="ECO:0007669"/>
    <property type="project" value="UniProtKB-KW"/>
</dbReference>
<reference evidence="14 16" key="1">
    <citation type="submission" date="2009-11" db="EMBL/GenBank/DDBJ databases">
        <authorList>
            <person name="Weinstock G."/>
            <person name="Sodergren E."/>
            <person name="Clifton S."/>
            <person name="Fulton L."/>
            <person name="Fulton B."/>
            <person name="Courtney L."/>
            <person name="Fronick C."/>
            <person name="Harrison M."/>
            <person name="Strong C."/>
            <person name="Farmer C."/>
            <person name="Delahaunty K."/>
            <person name="Markovic C."/>
            <person name="Hall O."/>
            <person name="Minx P."/>
            <person name="Tomlinson C."/>
            <person name="Mitreva M."/>
            <person name="Nelson J."/>
            <person name="Hou S."/>
            <person name="Wollam A."/>
            <person name="Pepin K.H."/>
            <person name="Johnson M."/>
            <person name="Bhonagiri V."/>
            <person name="Nash W.E."/>
            <person name="Warren W."/>
            <person name="Chinwalla A."/>
            <person name="Mardis E.R."/>
            <person name="Wilson R.K."/>
        </authorList>
    </citation>
    <scope>NUCLEOTIDE SEQUENCE [LARGE SCALE GENOMIC DNA]</scope>
    <source>
        <strain evidence="14 16">DSM 20093</strain>
    </source>
</reference>
<dbReference type="PROSITE" id="PS51178">
    <property type="entry name" value="PASTA"/>
    <property type="match status" value="3"/>
</dbReference>
<keyword evidence="11" id="KW-0472">Membrane</keyword>
<keyword evidence="5" id="KW-0547">Nucleotide-binding</keyword>
<dbReference type="CDD" id="cd14014">
    <property type="entry name" value="STKc_PknB_like"/>
    <property type="match status" value="1"/>
</dbReference>
<feature type="region of interest" description="Disordered" evidence="10">
    <location>
        <begin position="343"/>
        <end position="376"/>
    </location>
</feature>
<evidence type="ECO:0000256" key="9">
    <source>
        <dbReference type="ARBA" id="ARBA00048679"/>
    </source>
</evidence>
<dbReference type="InterPro" id="IPR005543">
    <property type="entry name" value="PASTA_dom"/>
</dbReference>
<keyword evidence="11" id="KW-0812">Transmembrane</keyword>
<gene>
    <name evidence="15" type="ORF">BGLCM_0723</name>
    <name evidence="14" type="ORF">BIFGAL_02989</name>
</gene>
<evidence type="ECO:0000256" key="3">
    <source>
        <dbReference type="ARBA" id="ARBA00022679"/>
    </source>
</evidence>
<keyword evidence="11" id="KW-1133">Transmembrane helix</keyword>
<evidence type="ECO:0000313" key="15">
    <source>
        <dbReference type="EMBL" id="KFI59137.1"/>
    </source>
</evidence>
<accession>D1NT77</accession>
<evidence type="ECO:0000313" key="17">
    <source>
        <dbReference type="Proteomes" id="UP000029074"/>
    </source>
</evidence>
<proteinExistence type="predicted"/>
<dbReference type="Gene3D" id="1.10.510.10">
    <property type="entry name" value="Transferase(Phosphotransferase) domain 1"/>
    <property type="match status" value="1"/>
</dbReference>
<dbReference type="PROSITE" id="PS00108">
    <property type="entry name" value="PROTEIN_KINASE_ST"/>
    <property type="match status" value="1"/>
</dbReference>
<dbReference type="EMBL" id="JGYW01000004">
    <property type="protein sequence ID" value="KFI59137.1"/>
    <property type="molecule type" value="Genomic_DNA"/>
</dbReference>
<evidence type="ECO:0000313" key="14">
    <source>
        <dbReference type="EMBL" id="EFA23879.1"/>
    </source>
</evidence>
<feature type="domain" description="PASTA" evidence="13">
    <location>
        <begin position="544"/>
        <end position="616"/>
    </location>
</feature>
<dbReference type="PROSITE" id="PS50011">
    <property type="entry name" value="PROTEIN_KINASE_DOM"/>
    <property type="match status" value="1"/>
</dbReference>
<dbReference type="eggNOG" id="COG2815">
    <property type="taxonomic scope" value="Bacteria"/>
</dbReference>
<feature type="domain" description="Protein kinase" evidence="12">
    <location>
        <begin position="36"/>
        <end position="299"/>
    </location>
</feature>
<feature type="transmembrane region" description="Helical" evidence="11">
    <location>
        <begin position="435"/>
        <end position="459"/>
    </location>
</feature>
<dbReference type="InterPro" id="IPR011009">
    <property type="entry name" value="Kinase-like_dom_sf"/>
</dbReference>
<name>D1NT77_9BIFI</name>
<sequence>MYNEHETTHPCHGRDFHSIMTESPNVQEGTVIDGRYRIITKIAEGGMASVFKATDERLGRTVAIKVMHMQLAKGPKRAQFVERFRREATSAAAIANAHIVQVYDSGEFNDLDFLVMEYVQGVNLRQDMQLHGTYSVRDTLRIVGETLDGLAAAHRAGVVHRDIKPENIMLNQRGRVQITDFGLAKAVSQATLSTTGMLLGTAAYLAPEMIAENQATAQGDCYSVGIMAWEMLTGEVPFKSDNPVTLVFKHVNNDVPPVASVCAGIAPEVSQFISYLTARKVEDRPVDAAAALQRLRALMGELTSQQLSYRYDPTRAHTMPLVGLDGLASGRFVHADVLQHSTSEASDGTAAMSATSHATAAAPDPSPAEPEDPTKAMPIAAAPDAVAAEQPLPATTAMPQQHGGEEPTVSLPMPPHGNTNTANNEPKPRKRKGGLIALIIVLVVLLVCGSAGGVAYYVWLGPGSYRTLPQPEGLKCPTDGPCTITGVSWKDYQQQLKAVGIAWTASEEFSDTVAQGDIIATVPADVDGHIAKKDGKVKVVVSKGVRQATVPADIMDANSEAGKHPVDALKQAGFTNVQEDEAQYSMDVPEGAVISIDPKPDETVPHSTPVTITLSKGRMPVTMPSVVGKPIDQAREALAAVKLNVTVNEEFSDTVEAGQVMTQSVAADTQLHWGDNVSISVSKGPQMVTIPNVVGDNKDDATKKLEELGLQVKITAPLGDLLHTVRFQNPGAGEQVRLHDENGNPTVVTLTVI</sequence>
<protein>
    <recommendedName>
        <fullName evidence="1">non-specific serine/threonine protein kinase</fullName>
        <ecNumber evidence="1">2.7.11.1</ecNumber>
    </recommendedName>
</protein>
<evidence type="ECO:0000259" key="13">
    <source>
        <dbReference type="PROSITE" id="PS51178"/>
    </source>
</evidence>
<organism evidence="14 16">
    <name type="scientific">Bifidobacterium gallicum DSM 20093 = LMG 11596</name>
    <dbReference type="NCBI Taxonomy" id="561180"/>
    <lineage>
        <taxon>Bacteria</taxon>
        <taxon>Bacillati</taxon>
        <taxon>Actinomycetota</taxon>
        <taxon>Actinomycetes</taxon>
        <taxon>Bifidobacteriales</taxon>
        <taxon>Bifidobacteriaceae</taxon>
        <taxon>Bifidobacterium</taxon>
    </lineage>
</organism>
<evidence type="ECO:0000256" key="10">
    <source>
        <dbReference type="SAM" id="MobiDB-lite"/>
    </source>
</evidence>
<evidence type="ECO:0000256" key="11">
    <source>
        <dbReference type="SAM" id="Phobius"/>
    </source>
</evidence>
<keyword evidence="2 15" id="KW-0723">Serine/threonine-protein kinase</keyword>
<comment type="caution">
    <text evidence="14">The sequence shown here is derived from an EMBL/GenBank/DDBJ whole genome shotgun (WGS) entry which is preliminary data.</text>
</comment>
<dbReference type="CDD" id="cd06577">
    <property type="entry name" value="PASTA_pknB"/>
    <property type="match status" value="3"/>
</dbReference>
<feature type="region of interest" description="Disordered" evidence="10">
    <location>
        <begin position="396"/>
        <end position="429"/>
    </location>
</feature>
<dbReference type="PANTHER" id="PTHR43289:SF6">
    <property type="entry name" value="SERINE_THREONINE-PROTEIN KINASE NEKL-3"/>
    <property type="match status" value="1"/>
</dbReference>
<feature type="compositionally biased region" description="Low complexity" evidence="10">
    <location>
        <begin position="349"/>
        <end position="363"/>
    </location>
</feature>
<dbReference type="EMBL" id="ABXB03000001">
    <property type="protein sequence ID" value="EFA23879.1"/>
    <property type="molecule type" value="Genomic_DNA"/>
</dbReference>
<dbReference type="GO" id="GO:0005524">
    <property type="term" value="F:ATP binding"/>
    <property type="evidence" value="ECO:0007669"/>
    <property type="project" value="UniProtKB-KW"/>
</dbReference>
<dbReference type="EC" id="2.7.11.1" evidence="1"/>
<evidence type="ECO:0000256" key="4">
    <source>
        <dbReference type="ARBA" id="ARBA00022737"/>
    </source>
</evidence>
<dbReference type="STRING" id="561180.BIFGAL_02989"/>
<dbReference type="SUPFAM" id="SSF56112">
    <property type="entry name" value="Protein kinase-like (PK-like)"/>
    <property type="match status" value="1"/>
</dbReference>
<dbReference type="Gene3D" id="3.30.10.20">
    <property type="match status" value="4"/>
</dbReference>
<feature type="domain" description="PASTA" evidence="13">
    <location>
        <begin position="617"/>
        <end position="683"/>
    </location>
</feature>
<dbReference type="Proteomes" id="UP000003656">
    <property type="component" value="Unassembled WGS sequence"/>
</dbReference>
<keyword evidence="4" id="KW-0677">Repeat</keyword>
<evidence type="ECO:0000256" key="6">
    <source>
        <dbReference type="ARBA" id="ARBA00022777"/>
    </source>
</evidence>
<reference evidence="15 17" key="2">
    <citation type="submission" date="2014-03" db="EMBL/GenBank/DDBJ databases">
        <title>Genomics of Bifidobacteria.</title>
        <authorList>
            <person name="Ventura M."/>
            <person name="Milani C."/>
            <person name="Lugli G.A."/>
        </authorList>
    </citation>
    <scope>NUCLEOTIDE SEQUENCE [LARGE SCALE GENOMIC DNA]</scope>
    <source>
        <strain evidence="15 17">LMG 11596</strain>
    </source>
</reference>